<dbReference type="InterPro" id="IPR036188">
    <property type="entry name" value="FAD/NAD-bd_sf"/>
</dbReference>
<evidence type="ECO:0000256" key="1">
    <source>
        <dbReference type="ARBA" id="ARBA00037217"/>
    </source>
</evidence>
<gene>
    <name evidence="5" type="ORF">E1161_00755</name>
</gene>
<protein>
    <recommendedName>
        <fullName evidence="3">Pyridine nucleotide-disulfide oxidoreductase domain-containing protein 2</fullName>
    </recommendedName>
</protein>
<comment type="caution">
    <text evidence="5">The sequence shown here is derived from an EMBL/GenBank/DDBJ whole genome shotgun (WGS) entry which is preliminary data.</text>
</comment>
<dbReference type="EMBL" id="SMKV01000001">
    <property type="protein sequence ID" value="TDC96788.1"/>
    <property type="molecule type" value="Genomic_DNA"/>
</dbReference>
<evidence type="ECO:0000256" key="3">
    <source>
        <dbReference type="ARBA" id="ARBA00040298"/>
    </source>
</evidence>
<dbReference type="SUPFAM" id="SSF51905">
    <property type="entry name" value="FAD/NAD(P)-binding domain"/>
    <property type="match status" value="1"/>
</dbReference>
<reference evidence="5 6" key="1">
    <citation type="submission" date="2019-03" db="EMBL/GenBank/DDBJ databases">
        <title>Draft genome sequences of novel Actinobacteria.</title>
        <authorList>
            <person name="Sahin N."/>
            <person name="Ay H."/>
            <person name="Saygin H."/>
        </authorList>
    </citation>
    <scope>NUCLEOTIDE SEQUENCE [LARGE SCALE GENOMIC DNA]</scope>
    <source>
        <strain evidence="5 6">16K404</strain>
    </source>
</reference>
<dbReference type="RefSeq" id="WP_132618429.1">
    <property type="nucleotide sequence ID" value="NZ_SMKV01000001.1"/>
</dbReference>
<accession>A0A4R4UW30</accession>
<name>A0A4R4UW30_9PSEU</name>
<evidence type="ECO:0000313" key="6">
    <source>
        <dbReference type="Proteomes" id="UP000294744"/>
    </source>
</evidence>
<dbReference type="Gene3D" id="3.50.50.60">
    <property type="entry name" value="FAD/NAD(P)-binding domain"/>
    <property type="match status" value="2"/>
</dbReference>
<evidence type="ECO:0000313" key="5">
    <source>
        <dbReference type="EMBL" id="TDC96788.1"/>
    </source>
</evidence>
<dbReference type="Proteomes" id="UP000294744">
    <property type="component" value="Unassembled WGS sequence"/>
</dbReference>
<comment type="subunit">
    <text evidence="2">Interacts with COX5B; this interaction may contribute to localize PYROXD2 to the inner face of the inner mitochondrial membrane.</text>
</comment>
<dbReference type="GO" id="GO:0016491">
    <property type="term" value="F:oxidoreductase activity"/>
    <property type="evidence" value="ECO:0007669"/>
    <property type="project" value="InterPro"/>
</dbReference>
<sequence length="526" mass="56022">MSAEIDVIVVGAGVNGLVAAAELARASRSVLVLERNDRLGGFITSEQRTVPGYVHDTYSSWHPLFLAGPAYASLGPQLHEHGLVYRNTDSWAAASVADDERVTMSHRDPAKTVEAFEHDADRDAYLSMLERIGANIAAINRLLGGELRSWSMLWQGAKLINIGGVRGAEGWLRQLASSGRALYRREFRGREVDHLFTPWLLHAGLGPDHASGGLMTGLLAAGLHGAGLPVVEGGAGNFVTAFSKLLDSLGVQVQTGAEVERILVEDGRAIGVVAGGRVLRARRGVMASVAPSALYGRLLPPSAAEPQLVRQAEKFRYGRAAMQIHVALSAPLKWRDERLSAFPIVHLTDGSSSTGIACAEAEAGLLPRRPTVVVGSQYLLDETRVPRGAASLWLQLQELPFHPLGDSAGELDTSQGWTRELAEGYARRVLDRLNAHAPGLHDLVCAVDIISPPELTAHNPSAAEGDPYGGSTELDQNYLWRPLPAAGNHATPIPGLWHIGASTHPGPGMGGGSGYAAANALLKRTR</sequence>
<organism evidence="5 6">
    <name type="scientific">Saccharopolyspora aridisoli</name>
    <dbReference type="NCBI Taxonomy" id="2530385"/>
    <lineage>
        <taxon>Bacteria</taxon>
        <taxon>Bacillati</taxon>
        <taxon>Actinomycetota</taxon>
        <taxon>Actinomycetes</taxon>
        <taxon>Pseudonocardiales</taxon>
        <taxon>Pseudonocardiaceae</taxon>
        <taxon>Saccharopolyspora</taxon>
    </lineage>
</organism>
<evidence type="ECO:0000259" key="4">
    <source>
        <dbReference type="Pfam" id="PF01593"/>
    </source>
</evidence>
<proteinExistence type="predicted"/>
<feature type="domain" description="Amine oxidase" evidence="4">
    <location>
        <begin position="16"/>
        <end position="342"/>
    </location>
</feature>
<dbReference type="PANTHER" id="PTHR10668:SF105">
    <property type="entry name" value="DEHYDROGENASE-RELATED"/>
    <property type="match status" value="1"/>
</dbReference>
<dbReference type="InterPro" id="IPR002937">
    <property type="entry name" value="Amino_oxidase"/>
</dbReference>
<dbReference type="AlphaFoldDB" id="A0A4R4UW30"/>
<dbReference type="PANTHER" id="PTHR10668">
    <property type="entry name" value="PHYTOENE DEHYDROGENASE"/>
    <property type="match status" value="1"/>
</dbReference>
<dbReference type="Pfam" id="PF01593">
    <property type="entry name" value="Amino_oxidase"/>
    <property type="match status" value="1"/>
</dbReference>
<evidence type="ECO:0000256" key="2">
    <source>
        <dbReference type="ARBA" id="ARBA00038825"/>
    </source>
</evidence>
<keyword evidence="6" id="KW-1185">Reference proteome</keyword>
<comment type="function">
    <text evidence="1">Probable oxidoreductase that may play a role as regulator of mitochondrial function.</text>
</comment>
<dbReference type="OrthoDB" id="833207at2"/>